<dbReference type="AlphaFoldDB" id="A0A848DBM0"/>
<protein>
    <recommendedName>
        <fullName evidence="2">NB-ARC domain-containing protein</fullName>
    </recommendedName>
</protein>
<dbReference type="PANTHER" id="PTHR47691:SF3">
    <property type="entry name" value="HTH-TYPE TRANSCRIPTIONAL REGULATOR RV0890C-RELATED"/>
    <property type="match status" value="1"/>
</dbReference>
<dbReference type="PRINTS" id="PR00364">
    <property type="entry name" value="DISEASERSIST"/>
</dbReference>
<name>A0A848DBM0_9PSEU</name>
<evidence type="ECO:0000259" key="2">
    <source>
        <dbReference type="Pfam" id="PF00931"/>
    </source>
</evidence>
<accession>A0A848DBM0</accession>
<dbReference type="Proteomes" id="UP000586918">
    <property type="component" value="Unassembled WGS sequence"/>
</dbReference>
<dbReference type="SUPFAM" id="SSF52540">
    <property type="entry name" value="P-loop containing nucleoside triphosphate hydrolases"/>
    <property type="match status" value="1"/>
</dbReference>
<comment type="caution">
    <text evidence="3">The sequence shown here is derived from an EMBL/GenBank/DDBJ whole genome shotgun (WGS) entry which is preliminary data.</text>
</comment>
<sequence length="394" mass="41418">MQQTLVARARIDAPAGVVLQTGELVLRTARPGTPRPVELPPRPTGFVGRIAEIAAIARAAAPAGSPRGLLVTGRPGVGKTALAVEAGHRLAELFGDGVLWVEPGRPPTTHELAGRLLRSLGVAEVPRSPDRRLAAYHRALGERRALVVFDDVATADPVLPLLPAAGHSFALLTSRAALPDLVPVARLRLGDLDAADAHRLLTTAARLPGGPGTWAELVRLCTGLPLALRIAAARLADEPDLSPARLGTLLSGEPRTLCELRAGDQALGTRFGVSYDRLGPAERIVFRRLGAVPPCDLTTGCAAALAGGPPEVVAPLLDRLDAAHLVDAVPAAGEHRYRLHDLLHTYAGQRLRAAEPPVAVAAARRRLAHQRVGHRADRTCHPGHLAPLGGRPSR</sequence>
<organism evidence="3 4">
    <name type="scientific">Pseudonocardia bannensis</name>
    <dbReference type="NCBI Taxonomy" id="630973"/>
    <lineage>
        <taxon>Bacteria</taxon>
        <taxon>Bacillati</taxon>
        <taxon>Actinomycetota</taxon>
        <taxon>Actinomycetes</taxon>
        <taxon>Pseudonocardiales</taxon>
        <taxon>Pseudonocardiaceae</taxon>
        <taxon>Pseudonocardia</taxon>
    </lineage>
</organism>
<evidence type="ECO:0000256" key="1">
    <source>
        <dbReference type="SAM" id="MobiDB-lite"/>
    </source>
</evidence>
<dbReference type="EMBL" id="JAAXKZ010000002">
    <property type="protein sequence ID" value="NMH90177.1"/>
    <property type="molecule type" value="Genomic_DNA"/>
</dbReference>
<keyword evidence="4" id="KW-1185">Reference proteome</keyword>
<dbReference type="RefSeq" id="WP_169409673.1">
    <property type="nucleotide sequence ID" value="NZ_JAAXKZ010000002.1"/>
</dbReference>
<dbReference type="InterPro" id="IPR002182">
    <property type="entry name" value="NB-ARC"/>
</dbReference>
<dbReference type="GO" id="GO:0043531">
    <property type="term" value="F:ADP binding"/>
    <property type="evidence" value="ECO:0007669"/>
    <property type="project" value="InterPro"/>
</dbReference>
<gene>
    <name evidence="3" type="ORF">HF519_00905</name>
</gene>
<dbReference type="InterPro" id="IPR027417">
    <property type="entry name" value="P-loop_NTPase"/>
</dbReference>
<evidence type="ECO:0000313" key="4">
    <source>
        <dbReference type="Proteomes" id="UP000586918"/>
    </source>
</evidence>
<dbReference type="Pfam" id="PF00931">
    <property type="entry name" value="NB-ARC"/>
    <property type="match status" value="1"/>
</dbReference>
<feature type="domain" description="NB-ARC" evidence="2">
    <location>
        <begin position="69"/>
        <end position="163"/>
    </location>
</feature>
<reference evidence="3 4" key="1">
    <citation type="submission" date="2020-04" db="EMBL/GenBank/DDBJ databases">
        <authorList>
            <person name="Klaysubun C."/>
            <person name="Duangmal K."/>
            <person name="Lipun K."/>
        </authorList>
    </citation>
    <scope>NUCLEOTIDE SEQUENCE [LARGE SCALE GENOMIC DNA]</scope>
    <source>
        <strain evidence="3 4">DSM 45300</strain>
    </source>
</reference>
<evidence type="ECO:0000313" key="3">
    <source>
        <dbReference type="EMBL" id="NMH90177.1"/>
    </source>
</evidence>
<proteinExistence type="predicted"/>
<dbReference type="PANTHER" id="PTHR47691">
    <property type="entry name" value="REGULATOR-RELATED"/>
    <property type="match status" value="1"/>
</dbReference>
<dbReference type="Gene3D" id="3.40.50.300">
    <property type="entry name" value="P-loop containing nucleotide triphosphate hydrolases"/>
    <property type="match status" value="1"/>
</dbReference>
<feature type="region of interest" description="Disordered" evidence="1">
    <location>
        <begin position="371"/>
        <end position="394"/>
    </location>
</feature>